<accession>A0ABP5LW05</accession>
<evidence type="ECO:0000313" key="5">
    <source>
        <dbReference type="Proteomes" id="UP001422759"/>
    </source>
</evidence>
<organism evidence="4 5">
    <name type="scientific">Kitasatospora kazusensis</name>
    <dbReference type="NCBI Taxonomy" id="407974"/>
    <lineage>
        <taxon>Bacteria</taxon>
        <taxon>Bacillati</taxon>
        <taxon>Actinomycetota</taxon>
        <taxon>Actinomycetes</taxon>
        <taxon>Kitasatosporales</taxon>
        <taxon>Streptomycetaceae</taxon>
        <taxon>Kitasatospora</taxon>
    </lineage>
</organism>
<name>A0ABP5LW05_9ACTN</name>
<dbReference type="SUPFAM" id="SSF52091">
    <property type="entry name" value="SpoIIaa-like"/>
    <property type="match status" value="1"/>
</dbReference>
<dbReference type="Pfam" id="PF14417">
    <property type="entry name" value="MEDS"/>
    <property type="match status" value="1"/>
</dbReference>
<gene>
    <name evidence="4" type="ORF">GCM10009760_54760</name>
</gene>
<evidence type="ECO:0000259" key="2">
    <source>
        <dbReference type="Pfam" id="PF13466"/>
    </source>
</evidence>
<keyword evidence="5" id="KW-1185">Reference proteome</keyword>
<dbReference type="Pfam" id="PF13466">
    <property type="entry name" value="STAS_2"/>
    <property type="match status" value="1"/>
</dbReference>
<evidence type="ECO:0000259" key="3">
    <source>
        <dbReference type="Pfam" id="PF14417"/>
    </source>
</evidence>
<comment type="caution">
    <text evidence="4">The sequence shown here is derived from an EMBL/GenBank/DDBJ whole genome shotgun (WGS) entry which is preliminary data.</text>
</comment>
<sequence length="303" mass="31901">MDLTTVETQVPPAHAAQPHPPRGDHSCCAYSDDRQKSFAVTAFVGAGLANGERVLYITDTTAARTVTDALGAAGLDVDSAQAMGQLAVQGASQSYLRVLPIDPDAVIAGMRRACEEALAAGYPGLRVAGEMDWCRRSVPGAERLLEYELRLESEVFADLPVTGLCLFDRRLDSAGAAALPIAAHRTHVAPGPHGEGSLQSVPALHVTPLHEGPGARLVGHADLDSRPDLTVALGALVRLPGAAVHLDLTGTDFLDVDALAQLVRTAGILRSEGRRLVLHQPPPSLLRAVEMFPDECSVLEMAA</sequence>
<feature type="region of interest" description="Disordered" evidence="1">
    <location>
        <begin position="1"/>
        <end position="24"/>
    </location>
</feature>
<dbReference type="EMBL" id="BAAANT010000044">
    <property type="protein sequence ID" value="GAA2155107.1"/>
    <property type="molecule type" value="Genomic_DNA"/>
</dbReference>
<dbReference type="CDD" id="cd07043">
    <property type="entry name" value="STAS_anti-anti-sigma_factors"/>
    <property type="match status" value="1"/>
</dbReference>
<dbReference type="InterPro" id="IPR025847">
    <property type="entry name" value="MEDS_domain"/>
</dbReference>
<dbReference type="RefSeq" id="WP_344468644.1">
    <property type="nucleotide sequence ID" value="NZ_BAAANT010000044.1"/>
</dbReference>
<evidence type="ECO:0000256" key="1">
    <source>
        <dbReference type="SAM" id="MobiDB-lite"/>
    </source>
</evidence>
<feature type="domain" description="MlaB-like STAS" evidence="2">
    <location>
        <begin position="216"/>
        <end position="291"/>
    </location>
</feature>
<dbReference type="InterPro" id="IPR036513">
    <property type="entry name" value="STAS_dom_sf"/>
</dbReference>
<proteinExistence type="predicted"/>
<feature type="domain" description="MEDS" evidence="3">
    <location>
        <begin position="24"/>
        <end position="173"/>
    </location>
</feature>
<evidence type="ECO:0000313" key="4">
    <source>
        <dbReference type="EMBL" id="GAA2155107.1"/>
    </source>
</evidence>
<dbReference type="InterPro" id="IPR058548">
    <property type="entry name" value="MlaB-like_STAS"/>
</dbReference>
<evidence type="ECO:0008006" key="6">
    <source>
        <dbReference type="Google" id="ProtNLM"/>
    </source>
</evidence>
<dbReference type="Gene3D" id="3.30.750.24">
    <property type="entry name" value="STAS domain"/>
    <property type="match status" value="1"/>
</dbReference>
<protein>
    <recommendedName>
        <fullName evidence="6">STAS domain-containing protein</fullName>
    </recommendedName>
</protein>
<dbReference type="Proteomes" id="UP001422759">
    <property type="component" value="Unassembled WGS sequence"/>
</dbReference>
<reference evidence="5" key="1">
    <citation type="journal article" date="2019" name="Int. J. Syst. Evol. Microbiol.">
        <title>The Global Catalogue of Microorganisms (GCM) 10K type strain sequencing project: providing services to taxonomists for standard genome sequencing and annotation.</title>
        <authorList>
            <consortium name="The Broad Institute Genomics Platform"/>
            <consortium name="The Broad Institute Genome Sequencing Center for Infectious Disease"/>
            <person name="Wu L."/>
            <person name="Ma J."/>
        </authorList>
    </citation>
    <scope>NUCLEOTIDE SEQUENCE [LARGE SCALE GENOMIC DNA]</scope>
    <source>
        <strain evidence="5">JCM 14560</strain>
    </source>
</reference>